<dbReference type="PANTHER" id="PTHR34475:SF1">
    <property type="entry name" value="CYTOSKELETON PROTEIN RODZ"/>
    <property type="match status" value="1"/>
</dbReference>
<protein>
    <submittedName>
        <fullName evidence="3">Helix-turn-helix domain-containing protein</fullName>
    </submittedName>
</protein>
<organism evidence="3 4">
    <name type="scientific">Streptococcus pacificus</name>
    <dbReference type="NCBI Taxonomy" id="2740577"/>
    <lineage>
        <taxon>Bacteria</taxon>
        <taxon>Bacillati</taxon>
        <taxon>Bacillota</taxon>
        <taxon>Bacilli</taxon>
        <taxon>Lactobacillales</taxon>
        <taxon>Streptococcaceae</taxon>
        <taxon>Streptococcus</taxon>
    </lineage>
</organism>
<keyword evidence="2" id="KW-1133">Transmembrane helix</keyword>
<comment type="caution">
    <text evidence="3">The sequence shown here is derived from an EMBL/GenBank/DDBJ whole genome shotgun (WGS) entry which is preliminary data.</text>
</comment>
<feature type="compositionally biased region" description="Low complexity" evidence="1">
    <location>
        <begin position="274"/>
        <end position="311"/>
    </location>
</feature>
<feature type="region of interest" description="Disordered" evidence="1">
    <location>
        <begin position="79"/>
        <end position="103"/>
    </location>
</feature>
<reference evidence="3 4" key="1">
    <citation type="journal article" date="2021" name="Int. J. Syst. Evol. Microbiol.">
        <title>Streptococcus vicugnae sp. nov., isolated from faeces of alpacas (Vicugna pacos) and cattle (Bos taurus), Streptococcus zalophi sp. nov., and Streptococcus pacificus sp. nov., isolated from respiratory tract of California sea lions (Zalophus californianus).</title>
        <authorList>
            <person name="Volokhov D.V."/>
            <person name="Zagorodnyaya T.A."/>
            <person name="Shen Z."/>
            <person name="Blom J."/>
            <person name="Furtak V.A."/>
            <person name="Eisenberg T."/>
            <person name="Fan P."/>
            <person name="Jeong K.C."/>
            <person name="Gao Y."/>
            <person name="Zhang S."/>
            <person name="Amselle M."/>
        </authorList>
    </citation>
    <scope>NUCLEOTIDE SEQUENCE [LARGE SCALE GENOMIC DNA]</scope>
    <source>
        <strain evidence="3 4">CSL7591</strain>
    </source>
</reference>
<dbReference type="EMBL" id="JAENBO010000005">
    <property type="protein sequence ID" value="MBJ8326328.1"/>
    <property type="molecule type" value="Genomic_DNA"/>
</dbReference>
<keyword evidence="4" id="KW-1185">Reference proteome</keyword>
<dbReference type="Proteomes" id="UP000653045">
    <property type="component" value="Unassembled WGS sequence"/>
</dbReference>
<accession>A0ABS0ZKR8</accession>
<evidence type="ECO:0000313" key="3">
    <source>
        <dbReference type="EMBL" id="MBJ8326328.1"/>
    </source>
</evidence>
<feature type="transmembrane region" description="Helical" evidence="2">
    <location>
        <begin position="240"/>
        <end position="262"/>
    </location>
</feature>
<keyword evidence="2" id="KW-0812">Transmembrane</keyword>
<dbReference type="RefSeq" id="WP_199575967.1">
    <property type="nucleotide sequence ID" value="NZ_JAENBO010000005.1"/>
</dbReference>
<sequence>MMQKSIGDLLTEARVKKGLQLVDIAKELDIDAQYLLIMELSQFSLIPAERLEEYLTSYAAAVDLDGKALLNNYYNKEESDVSVSDGSSGGISPKTFEAPSEESIESIPVEVAAVDVDDSPKEEMASSTIESEAIYTIFRDNSKNSVVNNTQLEDNISVKEPNHSEESVTPLLAEEKLSTPSTPDELTEDDRLNNQETMIAPPVLPKESGADRVENRVSSESRSRHRSKSKREVKKQSSSFLPIFLLSLLAIAIVVFIAYFVINQSDIPFLDKNTPSTSVSETTSSETTDTNEQTATTEASNETSNNNTKTNLEVSGGGDSLTVNVTNGNRPVEVVISLDGVESSWVALTNSSLGEGGIMLDPQNTSYTATLTEGATSAELTLGVSQGVVVTVNGEKLDTSLLEGSPSYITFTIE</sequence>
<feature type="compositionally biased region" description="Basic and acidic residues" evidence="1">
    <location>
        <begin position="156"/>
        <end position="166"/>
    </location>
</feature>
<dbReference type="InterPro" id="IPR010982">
    <property type="entry name" value="Lambda_DNA-bd_dom_sf"/>
</dbReference>
<evidence type="ECO:0000256" key="2">
    <source>
        <dbReference type="SAM" id="Phobius"/>
    </source>
</evidence>
<gene>
    <name evidence="3" type="ORF">JHK62_06535</name>
</gene>
<feature type="compositionally biased region" description="Basic residues" evidence="1">
    <location>
        <begin position="223"/>
        <end position="232"/>
    </location>
</feature>
<proteinExistence type="predicted"/>
<feature type="compositionally biased region" description="Basic and acidic residues" evidence="1">
    <location>
        <begin position="208"/>
        <end position="222"/>
    </location>
</feature>
<dbReference type="Gene3D" id="1.10.260.40">
    <property type="entry name" value="lambda repressor-like DNA-binding domains"/>
    <property type="match status" value="1"/>
</dbReference>
<evidence type="ECO:0000256" key="1">
    <source>
        <dbReference type="SAM" id="MobiDB-lite"/>
    </source>
</evidence>
<dbReference type="PANTHER" id="PTHR34475">
    <property type="match status" value="1"/>
</dbReference>
<evidence type="ECO:0000313" key="4">
    <source>
        <dbReference type="Proteomes" id="UP000653045"/>
    </source>
</evidence>
<dbReference type="Pfam" id="PF13413">
    <property type="entry name" value="HTH_25"/>
    <property type="match status" value="1"/>
</dbReference>
<feature type="region of interest" description="Disordered" evidence="1">
    <location>
        <begin position="271"/>
        <end position="320"/>
    </location>
</feature>
<dbReference type="InterPro" id="IPR050400">
    <property type="entry name" value="Bact_Cytoskel_RodZ"/>
</dbReference>
<keyword evidence="2" id="KW-0472">Membrane</keyword>
<name>A0ABS0ZKR8_9STRE</name>
<feature type="region of interest" description="Disordered" evidence="1">
    <location>
        <begin position="153"/>
        <end position="232"/>
    </location>
</feature>